<accession>A0AAE4Y691</accession>
<keyword evidence="6" id="KW-1185">Reference proteome</keyword>
<dbReference type="CDD" id="cd00090">
    <property type="entry name" value="HTH_ARSR"/>
    <property type="match status" value="1"/>
</dbReference>
<dbReference type="PROSITE" id="PS50987">
    <property type="entry name" value="HTH_ARSR_2"/>
    <property type="match status" value="1"/>
</dbReference>
<dbReference type="RefSeq" id="WP_168773409.1">
    <property type="nucleotide sequence ID" value="NZ_JAABNR010000002.1"/>
</dbReference>
<dbReference type="GO" id="GO:0003677">
    <property type="term" value="F:DNA binding"/>
    <property type="evidence" value="ECO:0007669"/>
    <property type="project" value="UniProtKB-KW"/>
</dbReference>
<gene>
    <name evidence="5" type="ORF">GV832_03385</name>
</gene>
<dbReference type="PRINTS" id="PR00778">
    <property type="entry name" value="HTHARSR"/>
</dbReference>
<evidence type="ECO:0000313" key="5">
    <source>
        <dbReference type="EMBL" id="NBZ86611.1"/>
    </source>
</evidence>
<name>A0AAE4Y691_9RHOB</name>
<dbReference type="Proteomes" id="UP001193501">
    <property type="component" value="Unassembled WGS sequence"/>
</dbReference>
<dbReference type="NCBIfam" id="NF033788">
    <property type="entry name" value="HTH_metalloreg"/>
    <property type="match status" value="1"/>
</dbReference>
<organism evidence="5 6">
    <name type="scientific">Stagnihabitans tardus</name>
    <dbReference type="NCBI Taxonomy" id="2699202"/>
    <lineage>
        <taxon>Bacteria</taxon>
        <taxon>Pseudomonadati</taxon>
        <taxon>Pseudomonadota</taxon>
        <taxon>Alphaproteobacteria</taxon>
        <taxon>Rhodobacterales</taxon>
        <taxon>Paracoccaceae</taxon>
        <taxon>Stagnihabitans</taxon>
    </lineage>
</organism>
<evidence type="ECO:0000259" key="4">
    <source>
        <dbReference type="PROSITE" id="PS50987"/>
    </source>
</evidence>
<evidence type="ECO:0000256" key="2">
    <source>
        <dbReference type="ARBA" id="ARBA00023125"/>
    </source>
</evidence>
<sequence>MTANVPSSAPQGAFDPSGQGEALGRAVALLRALGHEGRLEILCNLIGGERNVSDLTQAVGTSQPAVSQQLMRLRAEGLVKSRRQGKMILYSIAQSEVVQIVSALRDAYCPTENGAC</sequence>
<evidence type="ECO:0000256" key="3">
    <source>
        <dbReference type="ARBA" id="ARBA00023163"/>
    </source>
</evidence>
<reference evidence="5" key="1">
    <citation type="submission" date="2020-01" db="EMBL/GenBank/DDBJ databases">
        <authorList>
            <person name="Chen W.-M."/>
        </authorList>
    </citation>
    <scope>NUCLEOTIDE SEQUENCE</scope>
    <source>
        <strain evidence="5">CYK-10</strain>
    </source>
</reference>
<dbReference type="InterPro" id="IPR011991">
    <property type="entry name" value="ArsR-like_HTH"/>
</dbReference>
<keyword evidence="2" id="KW-0238">DNA-binding</keyword>
<dbReference type="InterPro" id="IPR051011">
    <property type="entry name" value="Metal_resp_trans_reg"/>
</dbReference>
<dbReference type="Pfam" id="PF01022">
    <property type="entry name" value="HTH_5"/>
    <property type="match status" value="1"/>
</dbReference>
<dbReference type="PANTHER" id="PTHR43132">
    <property type="entry name" value="ARSENICAL RESISTANCE OPERON REPRESSOR ARSR-RELATED"/>
    <property type="match status" value="1"/>
</dbReference>
<keyword evidence="3" id="KW-0804">Transcription</keyword>
<dbReference type="EMBL" id="JAABNR010000002">
    <property type="protein sequence ID" value="NBZ86611.1"/>
    <property type="molecule type" value="Genomic_DNA"/>
</dbReference>
<proteinExistence type="predicted"/>
<protein>
    <submittedName>
        <fullName evidence="5">Metalloregulator ArsR/SmtB family transcription factor</fullName>
    </submittedName>
</protein>
<evidence type="ECO:0000256" key="1">
    <source>
        <dbReference type="ARBA" id="ARBA00023015"/>
    </source>
</evidence>
<dbReference type="InterPro" id="IPR001845">
    <property type="entry name" value="HTH_ArsR_DNA-bd_dom"/>
</dbReference>
<dbReference type="AlphaFoldDB" id="A0AAE4Y691"/>
<dbReference type="InterPro" id="IPR036390">
    <property type="entry name" value="WH_DNA-bd_sf"/>
</dbReference>
<dbReference type="Gene3D" id="1.10.10.10">
    <property type="entry name" value="Winged helix-like DNA-binding domain superfamily/Winged helix DNA-binding domain"/>
    <property type="match status" value="1"/>
</dbReference>
<dbReference type="SMART" id="SM00418">
    <property type="entry name" value="HTH_ARSR"/>
    <property type="match status" value="1"/>
</dbReference>
<evidence type="ECO:0000313" key="6">
    <source>
        <dbReference type="Proteomes" id="UP001193501"/>
    </source>
</evidence>
<feature type="domain" description="HTH arsR-type" evidence="4">
    <location>
        <begin position="18"/>
        <end position="112"/>
    </location>
</feature>
<dbReference type="InterPro" id="IPR036388">
    <property type="entry name" value="WH-like_DNA-bd_sf"/>
</dbReference>
<dbReference type="PANTHER" id="PTHR43132:SF2">
    <property type="entry name" value="ARSENICAL RESISTANCE OPERON REPRESSOR ARSR-RELATED"/>
    <property type="match status" value="1"/>
</dbReference>
<dbReference type="SUPFAM" id="SSF46785">
    <property type="entry name" value="Winged helix' DNA-binding domain"/>
    <property type="match status" value="1"/>
</dbReference>
<dbReference type="GO" id="GO:0003700">
    <property type="term" value="F:DNA-binding transcription factor activity"/>
    <property type="evidence" value="ECO:0007669"/>
    <property type="project" value="InterPro"/>
</dbReference>
<comment type="caution">
    <text evidence="5">The sequence shown here is derived from an EMBL/GenBank/DDBJ whole genome shotgun (WGS) entry which is preliminary data.</text>
</comment>
<keyword evidence="1" id="KW-0805">Transcription regulation</keyword>